<proteinExistence type="predicted"/>
<evidence type="ECO:0000256" key="1">
    <source>
        <dbReference type="SAM" id="MobiDB-lite"/>
    </source>
</evidence>
<dbReference type="KEGG" id="pno:SNOG_03488"/>
<evidence type="ECO:0000313" key="3">
    <source>
        <dbReference type="Proteomes" id="UP000663193"/>
    </source>
</evidence>
<dbReference type="EMBL" id="CP069025">
    <property type="protein sequence ID" value="QRC93240.1"/>
    <property type="molecule type" value="Genomic_DNA"/>
</dbReference>
<keyword evidence="3" id="KW-1185">Reference proteome</keyword>
<name>A0A7U2HVC6_PHANO</name>
<dbReference type="VEuPathDB" id="FungiDB:JI435_034880"/>
<accession>A0A7U2HVC6</accession>
<sequence>MLPCRKLVAPLQRSHVTIRREPHQQRAQVTWSCRHAGGARELLLLLDAEEKLRRQNDMAIKRMSRIAISNFASSALVKLNSSRASDTAPAGEMDPSREDAV</sequence>
<dbReference type="AlphaFoldDB" id="A0A7U2HVC6"/>
<evidence type="ECO:0000313" key="2">
    <source>
        <dbReference type="EMBL" id="QRC93240.1"/>
    </source>
</evidence>
<organism evidence="2 3">
    <name type="scientific">Phaeosphaeria nodorum (strain SN15 / ATCC MYA-4574 / FGSC 10173)</name>
    <name type="common">Glume blotch fungus</name>
    <name type="synonym">Parastagonospora nodorum</name>
    <dbReference type="NCBI Taxonomy" id="321614"/>
    <lineage>
        <taxon>Eukaryota</taxon>
        <taxon>Fungi</taxon>
        <taxon>Dikarya</taxon>
        <taxon>Ascomycota</taxon>
        <taxon>Pezizomycotina</taxon>
        <taxon>Dothideomycetes</taxon>
        <taxon>Pleosporomycetidae</taxon>
        <taxon>Pleosporales</taxon>
        <taxon>Pleosporineae</taxon>
        <taxon>Phaeosphaeriaceae</taxon>
        <taxon>Parastagonospora</taxon>
    </lineage>
</organism>
<gene>
    <name evidence="2" type="ORF">JI435_034880</name>
</gene>
<reference evidence="3" key="1">
    <citation type="journal article" date="2021" name="BMC Genomics">
        <title>Chromosome-level genome assembly and manually-curated proteome of model necrotroph Parastagonospora nodorum Sn15 reveals a genome-wide trove of candidate effector homologs, and redundancy of virulence-related functions within an accessory chromosome.</title>
        <authorList>
            <person name="Bertazzoni S."/>
            <person name="Jones D.A.B."/>
            <person name="Phan H.T."/>
            <person name="Tan K.-C."/>
            <person name="Hane J.K."/>
        </authorList>
    </citation>
    <scope>NUCLEOTIDE SEQUENCE [LARGE SCALE GENOMIC DNA]</scope>
    <source>
        <strain evidence="3">SN15 / ATCC MYA-4574 / FGSC 10173)</strain>
    </source>
</reference>
<feature type="region of interest" description="Disordered" evidence="1">
    <location>
        <begin position="81"/>
        <end position="101"/>
    </location>
</feature>
<protein>
    <submittedName>
        <fullName evidence="2">Uncharacterized protein</fullName>
    </submittedName>
</protein>
<dbReference type="RefSeq" id="XP_001794050.1">
    <property type="nucleotide sequence ID" value="XM_001793998.1"/>
</dbReference>
<dbReference type="Proteomes" id="UP000663193">
    <property type="component" value="Chromosome 3"/>
</dbReference>